<feature type="compositionally biased region" description="Basic and acidic residues" evidence="1">
    <location>
        <begin position="52"/>
        <end position="65"/>
    </location>
</feature>
<gene>
    <name evidence="3" type="ORF">CPB84DRAFT_1842704</name>
</gene>
<keyword evidence="2" id="KW-0472">Membrane</keyword>
<evidence type="ECO:0000256" key="2">
    <source>
        <dbReference type="SAM" id="Phobius"/>
    </source>
</evidence>
<dbReference type="InterPro" id="IPR057394">
    <property type="entry name" value="PIGBOS1"/>
</dbReference>
<sequence>MSALRRASPYLVAALTGIVSGVYIFKPLVMKDVEQRNKAPNLPNVTTSDGIPKSRDSPDDKDAAR</sequence>
<dbReference type="Pfam" id="PF23670">
    <property type="entry name" value="PIGBOS1"/>
    <property type="match status" value="1"/>
</dbReference>
<evidence type="ECO:0000313" key="4">
    <source>
        <dbReference type="Proteomes" id="UP000724874"/>
    </source>
</evidence>
<feature type="transmembrane region" description="Helical" evidence="2">
    <location>
        <begin position="7"/>
        <end position="25"/>
    </location>
</feature>
<evidence type="ECO:0000313" key="3">
    <source>
        <dbReference type="EMBL" id="KAF8910040.1"/>
    </source>
</evidence>
<keyword evidence="2" id="KW-0812">Transmembrane</keyword>
<evidence type="ECO:0000256" key="1">
    <source>
        <dbReference type="SAM" id="MobiDB-lite"/>
    </source>
</evidence>
<dbReference type="AlphaFoldDB" id="A0A9P5TTN5"/>
<proteinExistence type="predicted"/>
<feature type="region of interest" description="Disordered" evidence="1">
    <location>
        <begin position="35"/>
        <end position="65"/>
    </location>
</feature>
<dbReference type="OrthoDB" id="4093673at2759"/>
<accession>A0A9P5TTN5</accession>
<dbReference type="Proteomes" id="UP000724874">
    <property type="component" value="Unassembled WGS sequence"/>
</dbReference>
<protein>
    <submittedName>
        <fullName evidence="3">Uncharacterized protein</fullName>
    </submittedName>
</protein>
<dbReference type="EMBL" id="JADNYJ010000007">
    <property type="protein sequence ID" value="KAF8910040.1"/>
    <property type="molecule type" value="Genomic_DNA"/>
</dbReference>
<keyword evidence="2" id="KW-1133">Transmembrane helix</keyword>
<comment type="caution">
    <text evidence="3">The sequence shown here is derived from an EMBL/GenBank/DDBJ whole genome shotgun (WGS) entry which is preliminary data.</text>
</comment>
<organism evidence="3 4">
    <name type="scientific">Gymnopilus junonius</name>
    <name type="common">Spectacular rustgill mushroom</name>
    <name type="synonym">Gymnopilus spectabilis subsp. junonius</name>
    <dbReference type="NCBI Taxonomy" id="109634"/>
    <lineage>
        <taxon>Eukaryota</taxon>
        <taxon>Fungi</taxon>
        <taxon>Dikarya</taxon>
        <taxon>Basidiomycota</taxon>
        <taxon>Agaricomycotina</taxon>
        <taxon>Agaricomycetes</taxon>
        <taxon>Agaricomycetidae</taxon>
        <taxon>Agaricales</taxon>
        <taxon>Agaricineae</taxon>
        <taxon>Hymenogastraceae</taxon>
        <taxon>Gymnopilus</taxon>
    </lineage>
</organism>
<name>A0A9P5TTN5_GYMJU</name>
<keyword evidence="4" id="KW-1185">Reference proteome</keyword>
<reference evidence="3" key="1">
    <citation type="submission" date="2020-11" db="EMBL/GenBank/DDBJ databases">
        <authorList>
            <consortium name="DOE Joint Genome Institute"/>
            <person name="Ahrendt S."/>
            <person name="Riley R."/>
            <person name="Andreopoulos W."/>
            <person name="LaButti K."/>
            <person name="Pangilinan J."/>
            <person name="Ruiz-duenas F.J."/>
            <person name="Barrasa J.M."/>
            <person name="Sanchez-Garcia M."/>
            <person name="Camarero S."/>
            <person name="Miyauchi S."/>
            <person name="Serrano A."/>
            <person name="Linde D."/>
            <person name="Babiker R."/>
            <person name="Drula E."/>
            <person name="Ayuso-Fernandez I."/>
            <person name="Pacheco R."/>
            <person name="Padilla G."/>
            <person name="Ferreira P."/>
            <person name="Barriuso J."/>
            <person name="Kellner H."/>
            <person name="Castanera R."/>
            <person name="Alfaro M."/>
            <person name="Ramirez L."/>
            <person name="Pisabarro A.G."/>
            <person name="Kuo A."/>
            <person name="Tritt A."/>
            <person name="Lipzen A."/>
            <person name="He G."/>
            <person name="Yan M."/>
            <person name="Ng V."/>
            <person name="Cullen D."/>
            <person name="Martin F."/>
            <person name="Rosso M.-N."/>
            <person name="Henrissat B."/>
            <person name="Hibbett D."/>
            <person name="Martinez A.T."/>
            <person name="Grigoriev I.V."/>
        </authorList>
    </citation>
    <scope>NUCLEOTIDE SEQUENCE</scope>
    <source>
        <strain evidence="3">AH 44721</strain>
    </source>
</reference>